<reference evidence="3" key="3">
    <citation type="submission" date="2023-07" db="EMBL/GenBank/DDBJ databases">
        <title>Description of Mycobacterium gordonae subsp. intergordonae subsp.nov. and Mycobacterium gordonae subsp. gordonae subsp. nov.</title>
        <authorList>
            <person name="Huang H."/>
        </authorList>
    </citation>
    <scope>NUCLEOTIDE SEQUENCE [LARGE SCALE GENOMIC DNA]</scope>
    <source>
        <strain evidence="3">24</strain>
    </source>
</reference>
<dbReference type="KEGG" id="mgor:H0P51_12915"/>
<keyword evidence="1" id="KW-0812">Transmembrane</keyword>
<dbReference type="Proteomes" id="UP000510682">
    <property type="component" value="Chromosome"/>
</dbReference>
<protein>
    <submittedName>
        <fullName evidence="2">Uncharacterized protein</fullName>
    </submittedName>
</protein>
<feature type="transmembrane region" description="Helical" evidence="1">
    <location>
        <begin position="20"/>
        <end position="40"/>
    </location>
</feature>
<keyword evidence="1" id="KW-1133">Transmembrane helix</keyword>
<dbReference type="EMBL" id="CP059165">
    <property type="protein sequence ID" value="QLL10190.1"/>
    <property type="molecule type" value="Genomic_DNA"/>
</dbReference>
<evidence type="ECO:0000313" key="3">
    <source>
        <dbReference type="Proteomes" id="UP000510682"/>
    </source>
</evidence>
<dbReference type="AlphaFoldDB" id="A0A7D6E3X0"/>
<evidence type="ECO:0000256" key="1">
    <source>
        <dbReference type="SAM" id="Phobius"/>
    </source>
</evidence>
<reference evidence="2 3" key="2">
    <citation type="submission" date="2020-07" db="EMBL/GenBank/DDBJ databases">
        <authorList>
            <person name="Yu X."/>
        </authorList>
    </citation>
    <scope>NUCLEOTIDE SEQUENCE [LARGE SCALE GENOMIC DNA]</scope>
    <source>
        <strain evidence="3">24</strain>
    </source>
</reference>
<evidence type="ECO:0000313" key="2">
    <source>
        <dbReference type="EMBL" id="QLL10190.1"/>
    </source>
</evidence>
<proteinExistence type="predicted"/>
<name>A0A7D6E3X0_9MYCO</name>
<keyword evidence="1" id="KW-0472">Membrane</keyword>
<accession>A0A7D6E3X0</accession>
<reference evidence="3" key="1">
    <citation type="submission" date="2020-07" db="EMBL/GenBank/DDBJ databases">
        <title>Description of Mycobacterium gordonae subsp. intergordonae subsp.nov. and Mycobacterium gordonae subsp. gordonae subsp. nov.</title>
        <authorList>
            <person name="Yu X."/>
        </authorList>
    </citation>
    <scope>NUCLEOTIDE SEQUENCE [LARGE SCALE GENOMIC DNA]</scope>
    <source>
        <strain evidence="3">24</strain>
    </source>
</reference>
<organism evidence="2 3">
    <name type="scientific">Mycobacterium vicinigordonae</name>
    <dbReference type="NCBI Taxonomy" id="1719132"/>
    <lineage>
        <taxon>Bacteria</taxon>
        <taxon>Bacillati</taxon>
        <taxon>Actinomycetota</taxon>
        <taxon>Actinomycetes</taxon>
        <taxon>Mycobacteriales</taxon>
        <taxon>Mycobacteriaceae</taxon>
        <taxon>Mycobacterium</taxon>
    </lineage>
</organism>
<keyword evidence="3" id="KW-1185">Reference proteome</keyword>
<gene>
    <name evidence="2" type="ORF">H0P51_12915</name>
</gene>
<sequence length="60" mass="6528">MNHFVVECQTQVSAHHALLLAIPAFFPAVIVVGVISYIAIRDRRADHGEKSDDKSAPNGD</sequence>